<evidence type="ECO:0000313" key="4">
    <source>
        <dbReference type="EMBL" id="WWD78525.1"/>
    </source>
</evidence>
<comment type="similarity">
    <text evidence="1 3">Belongs to the short-chain dehydrogenases/reductases (SDR) family.</text>
</comment>
<name>A0AAJ8LTI3_9BACI</name>
<evidence type="ECO:0000256" key="1">
    <source>
        <dbReference type="ARBA" id="ARBA00006484"/>
    </source>
</evidence>
<evidence type="ECO:0000313" key="5">
    <source>
        <dbReference type="Proteomes" id="UP000321816"/>
    </source>
</evidence>
<sequence>MKHRIILITGAGSGFGLLMAERFRRNYTVLAAVKKKEDTVKLKKYGLDFVYEMDITDESARKNMLAEIEQKFGKIDVLVNNAGFCQGGVAEALSEADWEEQMNVNVVGTAALTKEALPLLKRGREAKIIQMGSISGRIGFPGIGAYAASKFALRGLSHSLRLELLPKGIHVVHMEIGSFKTPIWNKSRTRARFYNGNDYKKLEESLEQHTEKTASSGDKPVKVINKIESVIHKKKPAFNYRTGKGVIFLTACETFLPHRAFEKIIIRQTGGKI</sequence>
<dbReference type="SUPFAM" id="SSF51735">
    <property type="entry name" value="NAD(P)-binding Rossmann-fold domains"/>
    <property type="match status" value="1"/>
</dbReference>
<dbReference type="KEGG" id="ahal:FTX54_008720"/>
<dbReference type="EMBL" id="CP144914">
    <property type="protein sequence ID" value="WWD78525.1"/>
    <property type="molecule type" value="Genomic_DNA"/>
</dbReference>
<dbReference type="PRINTS" id="PR00080">
    <property type="entry name" value="SDRFAMILY"/>
</dbReference>
<dbReference type="InterPro" id="IPR020904">
    <property type="entry name" value="Sc_DH/Rdtase_CS"/>
</dbReference>
<dbReference type="PROSITE" id="PS00061">
    <property type="entry name" value="ADH_SHORT"/>
    <property type="match status" value="1"/>
</dbReference>
<reference evidence="4 5" key="1">
    <citation type="submission" date="2024-01" db="EMBL/GenBank/DDBJ databases">
        <title>Complete Genome Sequence of Alkalicoccus halolimnae BZ-SZ-XJ29T, a Moderately Halophilic Bacterium Isolated from a Salt Lake.</title>
        <authorList>
            <person name="Zhao B."/>
        </authorList>
    </citation>
    <scope>NUCLEOTIDE SEQUENCE [LARGE SCALE GENOMIC DNA]</scope>
    <source>
        <strain evidence="4 5">BZ-SZ-XJ29</strain>
    </source>
</reference>
<dbReference type="InterPro" id="IPR002347">
    <property type="entry name" value="SDR_fam"/>
</dbReference>
<accession>A0AAJ8LTI3</accession>
<dbReference type="GO" id="GO:0016491">
    <property type="term" value="F:oxidoreductase activity"/>
    <property type="evidence" value="ECO:0007669"/>
    <property type="project" value="UniProtKB-KW"/>
</dbReference>
<protein>
    <submittedName>
        <fullName evidence="4">SDR family NAD(P)-dependent oxidoreductase</fullName>
    </submittedName>
</protein>
<dbReference type="InterPro" id="IPR051911">
    <property type="entry name" value="SDR_oxidoreductase"/>
</dbReference>
<dbReference type="Proteomes" id="UP000321816">
    <property type="component" value="Chromosome"/>
</dbReference>
<dbReference type="RefSeq" id="WP_187254425.1">
    <property type="nucleotide sequence ID" value="NZ_CP144914.1"/>
</dbReference>
<keyword evidence="5" id="KW-1185">Reference proteome</keyword>
<dbReference type="InterPro" id="IPR036291">
    <property type="entry name" value="NAD(P)-bd_dom_sf"/>
</dbReference>
<keyword evidence="2" id="KW-0560">Oxidoreductase</keyword>
<evidence type="ECO:0000256" key="2">
    <source>
        <dbReference type="ARBA" id="ARBA00023002"/>
    </source>
</evidence>
<proteinExistence type="inferred from homology"/>
<dbReference type="PANTHER" id="PTHR43976:SF16">
    <property type="entry name" value="SHORT-CHAIN DEHYDROGENASE_REDUCTASE FAMILY PROTEIN"/>
    <property type="match status" value="1"/>
</dbReference>
<dbReference type="Pfam" id="PF00106">
    <property type="entry name" value="adh_short"/>
    <property type="match status" value="1"/>
</dbReference>
<evidence type="ECO:0000256" key="3">
    <source>
        <dbReference type="RuleBase" id="RU000363"/>
    </source>
</evidence>
<dbReference type="PRINTS" id="PR00081">
    <property type="entry name" value="GDHRDH"/>
</dbReference>
<dbReference type="PANTHER" id="PTHR43976">
    <property type="entry name" value="SHORT CHAIN DEHYDROGENASE"/>
    <property type="match status" value="1"/>
</dbReference>
<dbReference type="Gene3D" id="3.40.50.720">
    <property type="entry name" value="NAD(P)-binding Rossmann-like Domain"/>
    <property type="match status" value="1"/>
</dbReference>
<dbReference type="AlphaFoldDB" id="A0AAJ8LTI3"/>
<gene>
    <name evidence="4" type="ORF">FTX54_008720</name>
</gene>
<organism evidence="4 5">
    <name type="scientific">Alkalicoccus halolimnae</name>
    <dbReference type="NCBI Taxonomy" id="1667239"/>
    <lineage>
        <taxon>Bacteria</taxon>
        <taxon>Bacillati</taxon>
        <taxon>Bacillota</taxon>
        <taxon>Bacilli</taxon>
        <taxon>Bacillales</taxon>
        <taxon>Bacillaceae</taxon>
        <taxon>Alkalicoccus</taxon>
    </lineage>
</organism>